<dbReference type="AlphaFoldDB" id="A0A7J6XNL8"/>
<evidence type="ECO:0000313" key="2">
    <source>
        <dbReference type="EMBL" id="KAF5216114.1"/>
    </source>
</evidence>
<accession>A0A7J6XNL8</accession>
<evidence type="ECO:0000256" key="1">
    <source>
        <dbReference type="SAM" id="MobiDB-lite"/>
    </source>
</evidence>
<dbReference type="EMBL" id="JABDHM010000234">
    <property type="protein sequence ID" value="KAF5216114.1"/>
    <property type="molecule type" value="Genomic_DNA"/>
</dbReference>
<feature type="compositionally biased region" description="Basic and acidic residues" evidence="1">
    <location>
        <begin position="278"/>
        <end position="289"/>
    </location>
</feature>
<dbReference type="VEuPathDB" id="TriTrypDB:ECC02_011150"/>
<comment type="caution">
    <text evidence="2">The sequence shown here is derived from an EMBL/GenBank/DDBJ whole genome shotgun (WGS) entry which is preliminary data.</text>
</comment>
<feature type="compositionally biased region" description="Low complexity" evidence="1">
    <location>
        <begin position="15"/>
        <end position="27"/>
    </location>
</feature>
<dbReference type="Proteomes" id="UP000583944">
    <property type="component" value="Unassembled WGS sequence"/>
</dbReference>
<proteinExistence type="predicted"/>
<feature type="region of interest" description="Disordered" evidence="1">
    <location>
        <begin position="196"/>
        <end position="289"/>
    </location>
</feature>
<protein>
    <submittedName>
        <fullName evidence="2">Uncharacterized protein</fullName>
    </submittedName>
</protein>
<sequence>MRSRCAATSATSSQFNSSVSSTSSTIAGMPRPRNTHSATVSCRLSSPIMSATPNAYWRTCCIRRKHPRIRLAVMHCSMFSSLCLEQTHSSPQSTAWELREAAERCQLCGRSRCAETMATLAHSLTHPHSLHSPTQKNGVMGKGSPPHNARIRNAIHVAPQDKAMRTAHTRWQQEGRGASNSTALSFTSLFSNGLASHTHNEARRTPSAPLRVRSAGQHPVTLVPSKNGKHKQSSSRTIGASSREKKEMRAFQQHSQQWDTRRDAMRHSNSGYGNNKSKPPEFAKKKKNE</sequence>
<evidence type="ECO:0000313" key="3">
    <source>
        <dbReference type="Proteomes" id="UP000583944"/>
    </source>
</evidence>
<gene>
    <name evidence="2" type="ORF">ECC02_011150</name>
</gene>
<reference evidence="2 3" key="1">
    <citation type="journal article" date="2019" name="Genome Biol. Evol.">
        <title>Nanopore Sequencing Significantly Improves Genome Assembly of the Protozoan Parasite Trypanosoma cruzi.</title>
        <authorList>
            <person name="Diaz-Viraque F."/>
            <person name="Pita S."/>
            <person name="Greif G."/>
            <person name="de Souza R.C.M."/>
            <person name="Iraola G."/>
            <person name="Robello C."/>
        </authorList>
    </citation>
    <scope>NUCLEOTIDE SEQUENCE [LARGE SCALE GENOMIC DNA]</scope>
    <source>
        <strain evidence="2 3">Berenice</strain>
    </source>
</reference>
<name>A0A7J6XNL8_TRYCR</name>
<feature type="region of interest" description="Disordered" evidence="1">
    <location>
        <begin position="15"/>
        <end position="38"/>
    </location>
</feature>
<organism evidence="2 3">
    <name type="scientific">Trypanosoma cruzi</name>
    <dbReference type="NCBI Taxonomy" id="5693"/>
    <lineage>
        <taxon>Eukaryota</taxon>
        <taxon>Discoba</taxon>
        <taxon>Euglenozoa</taxon>
        <taxon>Kinetoplastea</taxon>
        <taxon>Metakinetoplastina</taxon>
        <taxon>Trypanosomatida</taxon>
        <taxon>Trypanosomatidae</taxon>
        <taxon>Trypanosoma</taxon>
        <taxon>Schizotrypanum</taxon>
    </lineage>
</organism>